<name>A0A3L6RZ51_PANMI</name>
<proteinExistence type="predicted"/>
<comment type="caution">
    <text evidence="2">The sequence shown here is derived from an EMBL/GenBank/DDBJ whole genome shotgun (WGS) entry which is preliminary data.</text>
</comment>
<evidence type="ECO:0000313" key="2">
    <source>
        <dbReference type="EMBL" id="RLN11915.1"/>
    </source>
</evidence>
<organism evidence="2 3">
    <name type="scientific">Panicum miliaceum</name>
    <name type="common">Proso millet</name>
    <name type="synonym">Broomcorn millet</name>
    <dbReference type="NCBI Taxonomy" id="4540"/>
    <lineage>
        <taxon>Eukaryota</taxon>
        <taxon>Viridiplantae</taxon>
        <taxon>Streptophyta</taxon>
        <taxon>Embryophyta</taxon>
        <taxon>Tracheophyta</taxon>
        <taxon>Spermatophyta</taxon>
        <taxon>Magnoliopsida</taxon>
        <taxon>Liliopsida</taxon>
        <taxon>Poales</taxon>
        <taxon>Poaceae</taxon>
        <taxon>PACMAD clade</taxon>
        <taxon>Panicoideae</taxon>
        <taxon>Panicodae</taxon>
        <taxon>Paniceae</taxon>
        <taxon>Panicinae</taxon>
        <taxon>Panicum</taxon>
        <taxon>Panicum sect. Panicum</taxon>
    </lineage>
</organism>
<dbReference type="PANTHER" id="PTHR33026">
    <property type="entry name" value="OS06G0360600 PROTEIN"/>
    <property type="match status" value="1"/>
</dbReference>
<feature type="region of interest" description="Disordered" evidence="1">
    <location>
        <begin position="139"/>
        <end position="235"/>
    </location>
</feature>
<evidence type="ECO:0000256" key="1">
    <source>
        <dbReference type="SAM" id="MobiDB-lite"/>
    </source>
</evidence>
<dbReference type="AlphaFoldDB" id="A0A3L6RZ51"/>
<dbReference type="Proteomes" id="UP000275267">
    <property type="component" value="Unassembled WGS sequence"/>
</dbReference>
<dbReference type="PANTHER" id="PTHR33026:SF7">
    <property type="entry name" value="OS03G0100275 PROTEIN"/>
    <property type="match status" value="1"/>
</dbReference>
<sequence length="235" mass="24957">MVEVEVLLAELQKLKAEKLTGTTVALSFAKELTQPIQEWVHPAYEYLGRDDPTRVQNRKVSRSEAHRRVTLMMSGEVHDKGCSKAYCLKRPTTEEGQQGKAVDPPAGFALPAAEVGSSLSDSSIGSESDDVVEVSGLAAGAGSTMKKRRPTRKLAASKAQRGGMASRSRSSTAPGTSRVAAEAAAEKASLTTPKPEEEDQGEERGRPARSPAQVAQSLPSVVPLKSSFNVQRAGS</sequence>
<evidence type="ECO:0000313" key="3">
    <source>
        <dbReference type="Proteomes" id="UP000275267"/>
    </source>
</evidence>
<gene>
    <name evidence="2" type="ORF">C2845_PM09G14090</name>
</gene>
<feature type="compositionally biased region" description="Polar residues" evidence="1">
    <location>
        <begin position="226"/>
        <end position="235"/>
    </location>
</feature>
<keyword evidence="3" id="KW-1185">Reference proteome</keyword>
<reference evidence="3" key="1">
    <citation type="journal article" date="2019" name="Nat. Commun.">
        <title>The genome of broomcorn millet.</title>
        <authorList>
            <person name="Zou C."/>
            <person name="Miki D."/>
            <person name="Li D."/>
            <person name="Tang Q."/>
            <person name="Xiao L."/>
            <person name="Rajput S."/>
            <person name="Deng P."/>
            <person name="Jia W."/>
            <person name="Huang R."/>
            <person name="Zhang M."/>
            <person name="Sun Y."/>
            <person name="Hu J."/>
            <person name="Fu X."/>
            <person name="Schnable P.S."/>
            <person name="Li F."/>
            <person name="Zhang H."/>
            <person name="Feng B."/>
            <person name="Zhu X."/>
            <person name="Liu R."/>
            <person name="Schnable J.C."/>
            <person name="Zhu J.-K."/>
            <person name="Zhang H."/>
        </authorList>
    </citation>
    <scope>NUCLEOTIDE SEQUENCE [LARGE SCALE GENOMIC DNA]</scope>
</reference>
<dbReference type="EMBL" id="PQIB02000006">
    <property type="protein sequence ID" value="RLN11915.1"/>
    <property type="molecule type" value="Genomic_DNA"/>
</dbReference>
<accession>A0A3L6RZ51</accession>
<protein>
    <submittedName>
        <fullName evidence="2">Uncharacterized protein</fullName>
    </submittedName>
</protein>